<proteinExistence type="predicted"/>
<keyword evidence="2" id="KW-0430">Lectin</keyword>
<sequence length="251" mass="27066">MTVSGVTKNMWTRRQSGLYSPGRRNFPIDGLVLYAPLWHPEKSGSPFNAWDIVNGAVHACTVTGATWGITGRTFDGTDDLIVGDTNIGISGAGNRTYLVWANPAAESLANDKITNILGTGWAAPDYLDTAGTGNVFSIATFGWTTKAGQWAAWGKSADTESSGLLTAGTSYLLGATYDGTNVQLYQNGVADNVEAHTLDLINTPPLMGRKVGVAADRLWYKGIVGEAWIYNRVLSAGEILHIYEITKWRYL</sequence>
<dbReference type="SUPFAM" id="SSF49899">
    <property type="entry name" value="Concanavalin A-like lectins/glucanases"/>
    <property type="match status" value="1"/>
</dbReference>
<dbReference type="Gene3D" id="2.60.120.200">
    <property type="match status" value="1"/>
</dbReference>
<evidence type="ECO:0000313" key="2">
    <source>
        <dbReference type="EMBL" id="QJA82275.1"/>
    </source>
</evidence>
<accession>A0A6M3KLJ7</accession>
<dbReference type="EMBL" id="MT142483">
    <property type="protein sequence ID" value="QJA82275.1"/>
    <property type="molecule type" value="Genomic_DNA"/>
</dbReference>
<name>A0A6M3KLJ7_9ZZZZ</name>
<dbReference type="EMBL" id="MT141546">
    <property type="protein sequence ID" value="QJA65927.1"/>
    <property type="molecule type" value="Genomic_DNA"/>
</dbReference>
<organism evidence="2">
    <name type="scientific">viral metagenome</name>
    <dbReference type="NCBI Taxonomy" id="1070528"/>
    <lineage>
        <taxon>unclassified sequences</taxon>
        <taxon>metagenomes</taxon>
        <taxon>organismal metagenomes</taxon>
    </lineage>
</organism>
<gene>
    <name evidence="2" type="ORF">MM415A00434_0050</name>
    <name evidence="1" type="ORF">MM415B00370_0045</name>
</gene>
<dbReference type="GO" id="GO:0030246">
    <property type="term" value="F:carbohydrate binding"/>
    <property type="evidence" value="ECO:0007669"/>
    <property type="project" value="UniProtKB-KW"/>
</dbReference>
<dbReference type="AlphaFoldDB" id="A0A6M3KLJ7"/>
<dbReference type="InterPro" id="IPR013320">
    <property type="entry name" value="ConA-like_dom_sf"/>
</dbReference>
<dbReference type="Pfam" id="PF13385">
    <property type="entry name" value="Laminin_G_3"/>
    <property type="match status" value="1"/>
</dbReference>
<evidence type="ECO:0000313" key="1">
    <source>
        <dbReference type="EMBL" id="QJA65927.1"/>
    </source>
</evidence>
<protein>
    <submittedName>
        <fullName evidence="2">Putative lectin/glucanase superfamily protein</fullName>
    </submittedName>
</protein>
<reference evidence="2" key="1">
    <citation type="submission" date="2020-03" db="EMBL/GenBank/DDBJ databases">
        <title>The deep terrestrial virosphere.</title>
        <authorList>
            <person name="Holmfeldt K."/>
            <person name="Nilsson E."/>
            <person name="Simone D."/>
            <person name="Lopez-Fernandez M."/>
            <person name="Wu X."/>
            <person name="de Brujin I."/>
            <person name="Lundin D."/>
            <person name="Andersson A."/>
            <person name="Bertilsson S."/>
            <person name="Dopson M."/>
        </authorList>
    </citation>
    <scope>NUCLEOTIDE SEQUENCE</scope>
    <source>
        <strain evidence="2">MM415A00434</strain>
        <strain evidence="1">MM415B00370</strain>
    </source>
</reference>